<gene>
    <name evidence="3" type="ORF">GCM10011401_26640</name>
</gene>
<dbReference type="InterPro" id="IPR019606">
    <property type="entry name" value="GerMN"/>
</dbReference>
<evidence type="ECO:0000313" key="4">
    <source>
        <dbReference type="Proteomes" id="UP000633136"/>
    </source>
</evidence>
<reference evidence="3" key="2">
    <citation type="submission" date="2020-09" db="EMBL/GenBank/DDBJ databases">
        <authorList>
            <person name="Sun Q."/>
            <person name="Zhou Y."/>
        </authorList>
    </citation>
    <scope>NUCLEOTIDE SEQUENCE</scope>
    <source>
        <strain evidence="3">CGMCC 1.15388</strain>
    </source>
</reference>
<name>A0A917AV17_9MICC</name>
<dbReference type="PROSITE" id="PS51257">
    <property type="entry name" value="PROKAR_LIPOPROTEIN"/>
    <property type="match status" value="1"/>
</dbReference>
<feature type="domain" description="GerMN" evidence="2">
    <location>
        <begin position="129"/>
        <end position="228"/>
    </location>
</feature>
<dbReference type="EMBL" id="BMIS01000017">
    <property type="protein sequence ID" value="GGE78042.1"/>
    <property type="molecule type" value="Genomic_DNA"/>
</dbReference>
<dbReference type="Pfam" id="PF10646">
    <property type="entry name" value="Germane"/>
    <property type="match status" value="1"/>
</dbReference>
<feature type="region of interest" description="Disordered" evidence="1">
    <location>
        <begin position="34"/>
        <end position="100"/>
    </location>
</feature>
<comment type="caution">
    <text evidence="3">The sequence shown here is derived from an EMBL/GenBank/DDBJ whole genome shotgun (WGS) entry which is preliminary data.</text>
</comment>
<sequence length="249" mass="26192">MLSSRGSYPGAMSFRPLRLTGTAAALTLILAGCGGGEEDQTEEDSPANAIPQPEFEGDDTVRLPVAMVTPDGHSEGAPIGEDGTLEGTDAPGDPVDEDGNELFEADPDQAHQIEIARTGSFGCGDTVSVIQTVPMVTDDPAPTALEYLINDPLYYHGDPAFSNPLSVSETLAVESVETDGDTVTVELSGEASSRDECESWQILTQLETTARVVTGADDSEVLIDGTPLHEELGLPPAETPLEIQEITHN</sequence>
<keyword evidence="4" id="KW-1185">Reference proteome</keyword>
<proteinExistence type="predicted"/>
<evidence type="ECO:0000256" key="1">
    <source>
        <dbReference type="SAM" id="MobiDB-lite"/>
    </source>
</evidence>
<accession>A0A917AV17</accession>
<feature type="compositionally biased region" description="Acidic residues" evidence="1">
    <location>
        <begin position="36"/>
        <end position="45"/>
    </location>
</feature>
<protein>
    <recommendedName>
        <fullName evidence="2">GerMN domain-containing protein</fullName>
    </recommendedName>
</protein>
<reference evidence="3" key="1">
    <citation type="journal article" date="2014" name="Int. J. Syst. Evol. Microbiol.">
        <title>Complete genome sequence of Corynebacterium casei LMG S-19264T (=DSM 44701T), isolated from a smear-ripened cheese.</title>
        <authorList>
            <consortium name="US DOE Joint Genome Institute (JGI-PGF)"/>
            <person name="Walter F."/>
            <person name="Albersmeier A."/>
            <person name="Kalinowski J."/>
            <person name="Ruckert C."/>
        </authorList>
    </citation>
    <scope>NUCLEOTIDE SEQUENCE</scope>
    <source>
        <strain evidence="3">CGMCC 1.15388</strain>
    </source>
</reference>
<organism evidence="3 4">
    <name type="scientific">Nesterenkonia cremea</name>
    <dbReference type="NCBI Taxonomy" id="1882340"/>
    <lineage>
        <taxon>Bacteria</taxon>
        <taxon>Bacillati</taxon>
        <taxon>Actinomycetota</taxon>
        <taxon>Actinomycetes</taxon>
        <taxon>Micrococcales</taxon>
        <taxon>Micrococcaceae</taxon>
        <taxon>Nesterenkonia</taxon>
    </lineage>
</organism>
<dbReference type="Proteomes" id="UP000633136">
    <property type="component" value="Unassembled WGS sequence"/>
</dbReference>
<dbReference type="AlphaFoldDB" id="A0A917AV17"/>
<evidence type="ECO:0000259" key="2">
    <source>
        <dbReference type="Pfam" id="PF10646"/>
    </source>
</evidence>
<evidence type="ECO:0000313" key="3">
    <source>
        <dbReference type="EMBL" id="GGE78042.1"/>
    </source>
</evidence>